<dbReference type="Proteomes" id="UP001275084">
    <property type="component" value="Unassembled WGS sequence"/>
</dbReference>
<evidence type="ECO:0000313" key="1">
    <source>
        <dbReference type="EMBL" id="KAK3364668.1"/>
    </source>
</evidence>
<evidence type="ECO:0000313" key="2">
    <source>
        <dbReference type="Proteomes" id="UP001275084"/>
    </source>
</evidence>
<sequence length="228" mass="25479">MQTLRAIILAIAASNISLYQLDIAIGRLEGGISPDMLVFPRPVLQYIQSHPICLTSLCLSVSPRNRIRPNGELVGDLLGFITLFPGLQRLSIEFNYRDEREHFPVISQKLRLPGLRFLGIGAVRCTEDELVTLLLSHKDSLEEVSFALVDIISEGGSWQSLLATMRDNLSIRVMTMDDCLSADKDIYYRESESDDAAYLKSFEISGLRQDWTDAINGITIGRHGSRHG</sequence>
<name>A0AAJ0MLH5_9PEZI</name>
<dbReference type="AlphaFoldDB" id="A0AAJ0MLH5"/>
<dbReference type="SUPFAM" id="SSF52047">
    <property type="entry name" value="RNI-like"/>
    <property type="match status" value="1"/>
</dbReference>
<keyword evidence="2" id="KW-1185">Reference proteome</keyword>
<dbReference type="EMBL" id="JAUIQD010000001">
    <property type="protein sequence ID" value="KAK3364668.1"/>
    <property type="molecule type" value="Genomic_DNA"/>
</dbReference>
<protein>
    <submittedName>
        <fullName evidence="1">Uncharacterized protein</fullName>
    </submittedName>
</protein>
<reference evidence="1" key="2">
    <citation type="submission" date="2023-06" db="EMBL/GenBank/DDBJ databases">
        <authorList>
            <consortium name="Lawrence Berkeley National Laboratory"/>
            <person name="Haridas S."/>
            <person name="Hensen N."/>
            <person name="Bonometti L."/>
            <person name="Westerberg I."/>
            <person name="Brannstrom I.O."/>
            <person name="Guillou S."/>
            <person name="Cros-Aarteil S."/>
            <person name="Calhoun S."/>
            <person name="Kuo A."/>
            <person name="Mondo S."/>
            <person name="Pangilinan J."/>
            <person name="Riley R."/>
            <person name="Labutti K."/>
            <person name="Andreopoulos B."/>
            <person name="Lipzen A."/>
            <person name="Chen C."/>
            <person name="Yanf M."/>
            <person name="Daum C."/>
            <person name="Ng V."/>
            <person name="Clum A."/>
            <person name="Steindorff A."/>
            <person name="Ohm R."/>
            <person name="Martin F."/>
            <person name="Silar P."/>
            <person name="Natvig D."/>
            <person name="Lalanne C."/>
            <person name="Gautier V."/>
            <person name="Ament-Velasquez S.L."/>
            <person name="Kruys A."/>
            <person name="Hutchinson M.I."/>
            <person name="Powell A.J."/>
            <person name="Barry K."/>
            <person name="Miller A.N."/>
            <person name="Grigoriev I.V."/>
            <person name="Debuchy R."/>
            <person name="Gladieux P."/>
            <person name="Thoren M.H."/>
            <person name="Johannesson H."/>
        </authorList>
    </citation>
    <scope>NUCLEOTIDE SEQUENCE</scope>
    <source>
        <strain evidence="1">CBS 955.72</strain>
    </source>
</reference>
<accession>A0AAJ0MLH5</accession>
<organism evidence="1 2">
    <name type="scientific">Lasiosphaeria hispida</name>
    <dbReference type="NCBI Taxonomy" id="260671"/>
    <lineage>
        <taxon>Eukaryota</taxon>
        <taxon>Fungi</taxon>
        <taxon>Dikarya</taxon>
        <taxon>Ascomycota</taxon>
        <taxon>Pezizomycotina</taxon>
        <taxon>Sordariomycetes</taxon>
        <taxon>Sordariomycetidae</taxon>
        <taxon>Sordariales</taxon>
        <taxon>Lasiosphaeriaceae</taxon>
        <taxon>Lasiosphaeria</taxon>
    </lineage>
</organism>
<comment type="caution">
    <text evidence="1">The sequence shown here is derived from an EMBL/GenBank/DDBJ whole genome shotgun (WGS) entry which is preliminary data.</text>
</comment>
<reference evidence="1" key="1">
    <citation type="journal article" date="2023" name="Mol. Phylogenet. Evol.">
        <title>Genome-scale phylogeny and comparative genomics of the fungal order Sordariales.</title>
        <authorList>
            <person name="Hensen N."/>
            <person name="Bonometti L."/>
            <person name="Westerberg I."/>
            <person name="Brannstrom I.O."/>
            <person name="Guillou S."/>
            <person name="Cros-Aarteil S."/>
            <person name="Calhoun S."/>
            <person name="Haridas S."/>
            <person name="Kuo A."/>
            <person name="Mondo S."/>
            <person name="Pangilinan J."/>
            <person name="Riley R."/>
            <person name="LaButti K."/>
            <person name="Andreopoulos B."/>
            <person name="Lipzen A."/>
            <person name="Chen C."/>
            <person name="Yan M."/>
            <person name="Daum C."/>
            <person name="Ng V."/>
            <person name="Clum A."/>
            <person name="Steindorff A."/>
            <person name="Ohm R.A."/>
            <person name="Martin F."/>
            <person name="Silar P."/>
            <person name="Natvig D.O."/>
            <person name="Lalanne C."/>
            <person name="Gautier V."/>
            <person name="Ament-Velasquez S.L."/>
            <person name="Kruys A."/>
            <person name="Hutchinson M.I."/>
            <person name="Powell A.J."/>
            <person name="Barry K."/>
            <person name="Miller A.N."/>
            <person name="Grigoriev I.V."/>
            <person name="Debuchy R."/>
            <person name="Gladieux P."/>
            <person name="Hiltunen Thoren M."/>
            <person name="Johannesson H."/>
        </authorList>
    </citation>
    <scope>NUCLEOTIDE SEQUENCE</scope>
    <source>
        <strain evidence="1">CBS 955.72</strain>
    </source>
</reference>
<gene>
    <name evidence="1" type="ORF">B0T25DRAFT_70875</name>
</gene>
<proteinExistence type="predicted"/>